<dbReference type="OrthoDB" id="444265at2759"/>
<dbReference type="PANTHER" id="PTHR22593">
    <property type="entry name" value="TRANSMEMBRANE PROTEIN 18"/>
    <property type="match status" value="1"/>
</dbReference>
<organism evidence="3 4">
    <name type="scientific">Lupinus albus</name>
    <name type="common">White lupine</name>
    <name type="synonym">Lupinus termis</name>
    <dbReference type="NCBI Taxonomy" id="3870"/>
    <lineage>
        <taxon>Eukaryota</taxon>
        <taxon>Viridiplantae</taxon>
        <taxon>Streptophyta</taxon>
        <taxon>Embryophyta</taxon>
        <taxon>Tracheophyta</taxon>
        <taxon>Spermatophyta</taxon>
        <taxon>Magnoliopsida</taxon>
        <taxon>eudicotyledons</taxon>
        <taxon>Gunneridae</taxon>
        <taxon>Pentapetalae</taxon>
        <taxon>rosids</taxon>
        <taxon>fabids</taxon>
        <taxon>Fabales</taxon>
        <taxon>Fabaceae</taxon>
        <taxon>Papilionoideae</taxon>
        <taxon>50 kb inversion clade</taxon>
        <taxon>genistoids sensu lato</taxon>
        <taxon>core genistoids</taxon>
        <taxon>Genisteae</taxon>
        <taxon>Lupinus</taxon>
    </lineage>
</organism>
<dbReference type="AlphaFoldDB" id="A0A6A4NGB2"/>
<evidence type="ECO:0000256" key="1">
    <source>
        <dbReference type="SAM" id="MobiDB-lite"/>
    </source>
</evidence>
<dbReference type="EMBL" id="WOCE01000024">
    <property type="protein sequence ID" value="KAE9586359.1"/>
    <property type="molecule type" value="Genomic_DNA"/>
</dbReference>
<dbReference type="InterPro" id="IPR002716">
    <property type="entry name" value="PIN_dom"/>
</dbReference>
<protein>
    <submittedName>
        <fullName evidence="3">Putative PIN domain-containing protein</fullName>
    </submittedName>
</protein>
<dbReference type="Proteomes" id="UP000447434">
    <property type="component" value="Chromosome 24"/>
</dbReference>
<dbReference type="Pfam" id="PF13638">
    <property type="entry name" value="PIN_4"/>
    <property type="match status" value="1"/>
</dbReference>
<evidence type="ECO:0000313" key="3">
    <source>
        <dbReference type="EMBL" id="KAE9586359.1"/>
    </source>
</evidence>
<gene>
    <name evidence="3" type="ORF">Lalb_Chr24g0401061</name>
</gene>
<evidence type="ECO:0000313" key="4">
    <source>
        <dbReference type="Proteomes" id="UP000447434"/>
    </source>
</evidence>
<dbReference type="GO" id="GO:0031965">
    <property type="term" value="C:nuclear membrane"/>
    <property type="evidence" value="ECO:0007669"/>
    <property type="project" value="TreeGrafter"/>
</dbReference>
<reference evidence="4" key="1">
    <citation type="journal article" date="2020" name="Nat. Commun.">
        <title>Genome sequence of the cluster root forming white lupin.</title>
        <authorList>
            <person name="Hufnagel B."/>
            <person name="Marques A."/>
            <person name="Soriano A."/>
            <person name="Marques L."/>
            <person name="Divol F."/>
            <person name="Doumas P."/>
            <person name="Sallet E."/>
            <person name="Mancinotti D."/>
            <person name="Carrere S."/>
            <person name="Marande W."/>
            <person name="Arribat S."/>
            <person name="Keller J."/>
            <person name="Huneau C."/>
            <person name="Blein T."/>
            <person name="Aime D."/>
            <person name="Laguerre M."/>
            <person name="Taylor J."/>
            <person name="Schubert V."/>
            <person name="Nelson M."/>
            <person name="Geu-Flores F."/>
            <person name="Crespi M."/>
            <person name="Gallardo-Guerrero K."/>
            <person name="Delaux P.-M."/>
            <person name="Salse J."/>
            <person name="Berges H."/>
            <person name="Guyot R."/>
            <person name="Gouzy J."/>
            <person name="Peret B."/>
        </authorList>
    </citation>
    <scope>NUCLEOTIDE SEQUENCE [LARGE SCALE GENOMIC DNA]</scope>
    <source>
        <strain evidence="4">cv. Amiga</strain>
    </source>
</reference>
<name>A0A6A4NGB2_LUPAL</name>
<feature type="domain" description="PIN" evidence="2">
    <location>
        <begin position="126"/>
        <end position="203"/>
    </location>
</feature>
<accession>A0A6A4NGB2</accession>
<dbReference type="Gene3D" id="3.40.50.1010">
    <property type="entry name" value="5'-nuclease"/>
    <property type="match status" value="1"/>
</dbReference>
<dbReference type="PANTHER" id="PTHR22593:SF8">
    <property type="entry name" value="FHA DOMAIN-CONTAINING PROTEIN PS1"/>
    <property type="match status" value="1"/>
</dbReference>
<proteinExistence type="predicted"/>
<evidence type="ECO:0000259" key="2">
    <source>
        <dbReference type="Pfam" id="PF13638"/>
    </source>
</evidence>
<comment type="caution">
    <text evidence="3">The sequence shown here is derived from an EMBL/GenBank/DDBJ whole genome shotgun (WGS) entry which is preliminary data.</text>
</comment>
<keyword evidence="4" id="KW-1185">Reference proteome</keyword>
<sequence>MKLNVPNGLKIQRIIFSPNIYPDERISSTSNKENQTLEVVHEHKSKGKPCSSLIKMVQDQDIMASKNRVERVPFQPLNTGGKRKSRTSRPVSATKSTDVSDREQILYKHINFSDITGEKKKSWDMIVDTASLMNKESRKALQLLQGLKGTRLIIPRLVIGELNRMKQQFSIFKRISKASLALEWIEECMVNTNWWIHIQSSVEEEIMIAPTPPAFPQSQFSLQSLSFYRLLLRQ</sequence>
<feature type="region of interest" description="Disordered" evidence="1">
    <location>
        <begin position="73"/>
        <end position="95"/>
    </location>
</feature>